<keyword evidence="4 5" id="KW-0720">Serine protease</keyword>
<dbReference type="SUPFAM" id="SSF50156">
    <property type="entry name" value="PDZ domain-like"/>
    <property type="match status" value="1"/>
</dbReference>
<evidence type="ECO:0000256" key="3">
    <source>
        <dbReference type="ARBA" id="ARBA00022801"/>
    </source>
</evidence>
<keyword evidence="2 5" id="KW-0645">Protease</keyword>
<dbReference type="FunFam" id="3.90.226.10:FF:000029">
    <property type="entry name" value="Peptidase, S41 family"/>
    <property type="match status" value="1"/>
</dbReference>
<dbReference type="Pfam" id="PF17820">
    <property type="entry name" value="PDZ_6"/>
    <property type="match status" value="1"/>
</dbReference>
<evidence type="ECO:0000313" key="8">
    <source>
        <dbReference type="EMBL" id="EAQ97470.2"/>
    </source>
</evidence>
<evidence type="ECO:0000313" key="9">
    <source>
        <dbReference type="Proteomes" id="UP000019205"/>
    </source>
</evidence>
<dbReference type="Pfam" id="PF22694">
    <property type="entry name" value="CtpB_N-like"/>
    <property type="match status" value="1"/>
</dbReference>
<dbReference type="Gene3D" id="2.30.42.10">
    <property type="match status" value="1"/>
</dbReference>
<dbReference type="Proteomes" id="UP000019205">
    <property type="component" value="Chromosome"/>
</dbReference>
<reference evidence="8 9" key="1">
    <citation type="journal article" date="2007" name="Proc. Natl. Acad. Sci. U.S.A.">
        <title>Characterization of a marine gammaproteobacterium capable of aerobic anoxygenic photosynthesis.</title>
        <authorList>
            <person name="Fuchs B.M."/>
            <person name="Spring S."/>
            <person name="Teeling H."/>
            <person name="Quast C."/>
            <person name="Wulf J."/>
            <person name="Schattenhofer M."/>
            <person name="Yan S."/>
            <person name="Ferriera S."/>
            <person name="Johnson J."/>
            <person name="Glockner F.O."/>
            <person name="Amann R."/>
        </authorList>
    </citation>
    <scope>NUCLEOTIDE SEQUENCE [LARGE SCALE GENOMIC DNA]</scope>
    <source>
        <strain evidence="8">KT71</strain>
    </source>
</reference>
<keyword evidence="3 5" id="KW-0378">Hydrolase</keyword>
<dbReference type="MEROPS" id="S41.004"/>
<sequence length="481" mass="51506">MVPRLKEPGGLPGLSQGHVPIRLHWGFPLHTMRNMSMIRTRLSALAITAAAMMLSHSFIAHSQDDTDAGELPLDELRTFADVFNQIRVGYVEEVDDSTLLEYAIKGMLTGLDPHSVYLERDAYEDLQSSTSGEFSGLGLEVGMENGFLKVVSPIDGSPATDAGILAGDVILKLDGVAIRGMNLNEAVEKMRGPKGSEITVSIGRPGEQEPFDLTLVRDTIRVASVRERWLEPGFGYLRISQFQQKTGDDVKASIEKLLAEQPLKGLVLDLRNNPGGVLGASVDVAGLFMESGNVVYTEGRLSNAAQNYGAAPGDITDGAPLVVLINRGSASASEIVAGALQDHARGVVMGTQSFGKGSVQTVLPISESRAVKLTTARYFTPNGRSIQAEGIKPDIVVERAKVETFDESGRVSEKDLAGHLDNTSDQASVEALASKGLISQDNQLYEALILLKGLNIINPRSPRALPAEQQTAAAPDPNRES</sequence>
<dbReference type="eggNOG" id="COG0793">
    <property type="taxonomic scope" value="Bacteria"/>
</dbReference>
<dbReference type="HOGENOM" id="CLU_017295_1_1_6"/>
<evidence type="ECO:0000256" key="4">
    <source>
        <dbReference type="ARBA" id="ARBA00022825"/>
    </source>
</evidence>
<dbReference type="PANTHER" id="PTHR32060">
    <property type="entry name" value="TAIL-SPECIFIC PROTEASE"/>
    <property type="match status" value="1"/>
</dbReference>
<dbReference type="GO" id="GO:0004252">
    <property type="term" value="F:serine-type endopeptidase activity"/>
    <property type="evidence" value="ECO:0007669"/>
    <property type="project" value="UniProtKB-EC"/>
</dbReference>
<dbReference type="CDD" id="cd06782">
    <property type="entry name" value="cpPDZ_CPP-like"/>
    <property type="match status" value="1"/>
</dbReference>
<evidence type="ECO:0000256" key="5">
    <source>
        <dbReference type="RuleBase" id="RU004404"/>
    </source>
</evidence>
<dbReference type="GO" id="GO:0007165">
    <property type="term" value="P:signal transduction"/>
    <property type="evidence" value="ECO:0007669"/>
    <property type="project" value="TreeGrafter"/>
</dbReference>
<comment type="similarity">
    <text evidence="1 5">Belongs to the peptidase S41A family.</text>
</comment>
<dbReference type="SMART" id="SM00228">
    <property type="entry name" value="PDZ"/>
    <property type="match status" value="1"/>
</dbReference>
<dbReference type="GO" id="GO:0006508">
    <property type="term" value="P:proteolysis"/>
    <property type="evidence" value="ECO:0007669"/>
    <property type="project" value="UniProtKB-KW"/>
</dbReference>
<dbReference type="InterPro" id="IPR004447">
    <property type="entry name" value="Peptidase_S41A"/>
</dbReference>
<dbReference type="GO" id="GO:0030288">
    <property type="term" value="C:outer membrane-bounded periplasmic space"/>
    <property type="evidence" value="ECO:0007669"/>
    <property type="project" value="TreeGrafter"/>
</dbReference>
<dbReference type="InterPro" id="IPR029045">
    <property type="entry name" value="ClpP/crotonase-like_dom_sf"/>
</dbReference>
<comment type="caution">
    <text evidence="8">The sequence shown here is derived from an EMBL/GenBank/DDBJ whole genome shotgun (WGS) entry which is preliminary data.</text>
</comment>
<name>A4A8S8_9GAMM</name>
<reference evidence="8 9" key="2">
    <citation type="journal article" date="2009" name="PLoS ONE">
        <title>The photosynthetic apparatus and its regulation in the aerobic gammaproteobacterium Congregibacter litoralis gen. nov., sp. nov.</title>
        <authorList>
            <person name="Spring S."/>
            <person name="Lunsdorf H."/>
            <person name="Fuchs B.M."/>
            <person name="Tindall B.J."/>
        </authorList>
    </citation>
    <scope>NUCLEOTIDE SEQUENCE [LARGE SCALE GENOMIC DNA]</scope>
    <source>
        <strain evidence="8">KT71</strain>
    </source>
</reference>
<dbReference type="PROSITE" id="PS50106">
    <property type="entry name" value="PDZ"/>
    <property type="match status" value="1"/>
</dbReference>
<dbReference type="SMART" id="SM00245">
    <property type="entry name" value="TSPc"/>
    <property type="match status" value="1"/>
</dbReference>
<dbReference type="Gene3D" id="3.90.226.10">
    <property type="entry name" value="2-enoyl-CoA Hydratase, Chain A, domain 1"/>
    <property type="match status" value="1"/>
</dbReference>
<dbReference type="SUPFAM" id="SSF52096">
    <property type="entry name" value="ClpP/crotonase"/>
    <property type="match status" value="1"/>
</dbReference>
<dbReference type="EMBL" id="AAOA02000002">
    <property type="protein sequence ID" value="EAQ97470.2"/>
    <property type="molecule type" value="Genomic_DNA"/>
</dbReference>
<dbReference type="FunFam" id="2.30.42.10:FF:000063">
    <property type="entry name" value="Peptidase, S41 family"/>
    <property type="match status" value="1"/>
</dbReference>
<evidence type="ECO:0000256" key="1">
    <source>
        <dbReference type="ARBA" id="ARBA00009179"/>
    </source>
</evidence>
<dbReference type="InterPro" id="IPR005151">
    <property type="entry name" value="Tail-specific_protease"/>
</dbReference>
<accession>A4A8S8</accession>
<evidence type="ECO:0000256" key="2">
    <source>
        <dbReference type="ARBA" id="ARBA00022670"/>
    </source>
</evidence>
<feature type="region of interest" description="Disordered" evidence="6">
    <location>
        <begin position="462"/>
        <end position="481"/>
    </location>
</feature>
<evidence type="ECO:0000256" key="6">
    <source>
        <dbReference type="SAM" id="MobiDB-lite"/>
    </source>
</evidence>
<dbReference type="Pfam" id="PF03572">
    <property type="entry name" value="Peptidase_S41"/>
    <property type="match status" value="1"/>
</dbReference>
<dbReference type="InterPro" id="IPR055210">
    <property type="entry name" value="CtpA/B_N"/>
</dbReference>
<dbReference type="PANTHER" id="PTHR32060:SF30">
    <property type="entry name" value="CARBOXY-TERMINAL PROCESSING PROTEASE CTPA"/>
    <property type="match status" value="1"/>
</dbReference>
<feature type="domain" description="PDZ" evidence="7">
    <location>
        <begin position="123"/>
        <end position="191"/>
    </location>
</feature>
<evidence type="ECO:0000259" key="7">
    <source>
        <dbReference type="PROSITE" id="PS50106"/>
    </source>
</evidence>
<dbReference type="CDD" id="cd07560">
    <property type="entry name" value="Peptidase_S41_CPP"/>
    <property type="match status" value="1"/>
</dbReference>
<dbReference type="Gene3D" id="3.30.750.44">
    <property type="match status" value="1"/>
</dbReference>
<proteinExistence type="inferred from homology"/>
<dbReference type="EC" id="3.4.21.102" evidence="8"/>
<organism evidence="8 9">
    <name type="scientific">Congregibacter litoralis KT71</name>
    <dbReference type="NCBI Taxonomy" id="314285"/>
    <lineage>
        <taxon>Bacteria</taxon>
        <taxon>Pseudomonadati</taxon>
        <taxon>Pseudomonadota</taxon>
        <taxon>Gammaproteobacteria</taxon>
        <taxon>Cellvibrionales</taxon>
        <taxon>Halieaceae</taxon>
        <taxon>Congregibacter</taxon>
    </lineage>
</organism>
<keyword evidence="9" id="KW-1185">Reference proteome</keyword>
<dbReference type="InterPro" id="IPR001478">
    <property type="entry name" value="PDZ"/>
</dbReference>
<dbReference type="STRING" id="314285.KT71_04155"/>
<dbReference type="InterPro" id="IPR041489">
    <property type="entry name" value="PDZ_6"/>
</dbReference>
<dbReference type="NCBIfam" id="TIGR00225">
    <property type="entry name" value="prc"/>
    <property type="match status" value="1"/>
</dbReference>
<protein>
    <submittedName>
        <fullName evidence="8">C-terminal peptidase (Prc)</fullName>
        <ecNumber evidence="8">3.4.21.102</ecNumber>
    </submittedName>
</protein>
<dbReference type="InterPro" id="IPR036034">
    <property type="entry name" value="PDZ_sf"/>
</dbReference>
<gene>
    <name evidence="8" type="ORF">KT71_04155</name>
</gene>
<dbReference type="AlphaFoldDB" id="A4A8S8"/>